<dbReference type="GO" id="GO:0003955">
    <property type="term" value="F:NAD(P)H dehydrogenase (quinone) activity"/>
    <property type="evidence" value="ECO:0007669"/>
    <property type="project" value="TreeGrafter"/>
</dbReference>
<reference evidence="4" key="1">
    <citation type="journal article" date="2018" name="Genome Biol.">
        <title>SKESA: strategic k-mer extension for scrupulous assemblies.</title>
        <authorList>
            <person name="Souvorov A."/>
            <person name="Agarwala R."/>
            <person name="Lipman D.J."/>
        </authorList>
    </citation>
    <scope>NUCLEOTIDE SEQUENCE</scope>
    <source>
        <strain evidence="4">AUSMDU00005748</strain>
    </source>
</reference>
<accession>A0AAD3YTG5</accession>
<sequence>MKILLVYAHPEPRSLNGALKDFTVQHLQNAGHDVQVSDLYAMRWKAGFDADDSSAPPVGASWRATRDSQYAFAHGTQ</sequence>
<evidence type="ECO:0000313" key="5">
    <source>
        <dbReference type="Proteomes" id="UP000868497"/>
    </source>
</evidence>
<evidence type="ECO:0000259" key="3">
    <source>
        <dbReference type="Pfam" id="PF02525"/>
    </source>
</evidence>
<dbReference type="PANTHER" id="PTHR10204:SF34">
    <property type="entry name" value="NAD(P)H DEHYDROGENASE [QUINONE] 1 ISOFORM 1"/>
    <property type="match status" value="1"/>
</dbReference>
<evidence type="ECO:0000313" key="4">
    <source>
        <dbReference type="EMBL" id="HAU4360468.1"/>
    </source>
</evidence>
<dbReference type="InterPro" id="IPR003680">
    <property type="entry name" value="Flavodoxin_fold"/>
</dbReference>
<dbReference type="PANTHER" id="PTHR10204">
    <property type="entry name" value="NAD P H OXIDOREDUCTASE-RELATED"/>
    <property type="match status" value="1"/>
</dbReference>
<dbReference type="EMBL" id="DACXIC010000134">
    <property type="protein sequence ID" value="HAU4360468.1"/>
    <property type="molecule type" value="Genomic_DNA"/>
</dbReference>
<keyword evidence="2" id="KW-0560">Oxidoreductase</keyword>
<gene>
    <name evidence="4" type="ORF">F6W21_29670</name>
</gene>
<dbReference type="InterPro" id="IPR029039">
    <property type="entry name" value="Flavoprotein-like_sf"/>
</dbReference>
<comment type="similarity">
    <text evidence="1">Belongs to the NAD(P)H dehydrogenase (quinone) family.</text>
</comment>
<dbReference type="InterPro" id="IPR051545">
    <property type="entry name" value="NAD(P)H_dehydrogenase_qn"/>
</dbReference>
<reference evidence="4" key="2">
    <citation type="submission" date="2019-09" db="EMBL/GenBank/DDBJ databases">
        <authorList>
            <consortium name="NCBI Pathogen Detection Project"/>
        </authorList>
    </citation>
    <scope>NUCLEOTIDE SEQUENCE</scope>
    <source>
        <strain evidence="4">AUSMDU00005748</strain>
    </source>
</reference>
<dbReference type="Pfam" id="PF02525">
    <property type="entry name" value="Flavodoxin_2"/>
    <property type="match status" value="1"/>
</dbReference>
<dbReference type="Proteomes" id="UP000868497">
    <property type="component" value="Unassembled WGS sequence"/>
</dbReference>
<dbReference type="Gene3D" id="3.40.50.360">
    <property type="match status" value="1"/>
</dbReference>
<name>A0AAD3YTG5_KLEOX</name>
<dbReference type="AlphaFoldDB" id="A0AAD3YTG5"/>
<feature type="non-terminal residue" evidence="4">
    <location>
        <position position="77"/>
    </location>
</feature>
<dbReference type="GO" id="GO:0005829">
    <property type="term" value="C:cytosol"/>
    <property type="evidence" value="ECO:0007669"/>
    <property type="project" value="TreeGrafter"/>
</dbReference>
<feature type="domain" description="Flavodoxin-like fold" evidence="3">
    <location>
        <begin position="1"/>
        <end position="61"/>
    </location>
</feature>
<protein>
    <submittedName>
        <fullName evidence="4">NAD(P)H-dependent oxidoreductase</fullName>
    </submittedName>
</protein>
<proteinExistence type="inferred from homology"/>
<organism evidence="4 5">
    <name type="scientific">Klebsiella oxytoca</name>
    <dbReference type="NCBI Taxonomy" id="571"/>
    <lineage>
        <taxon>Bacteria</taxon>
        <taxon>Pseudomonadati</taxon>
        <taxon>Pseudomonadota</taxon>
        <taxon>Gammaproteobacteria</taxon>
        <taxon>Enterobacterales</taxon>
        <taxon>Enterobacteriaceae</taxon>
        <taxon>Klebsiella/Raoultella group</taxon>
        <taxon>Klebsiella</taxon>
    </lineage>
</organism>
<evidence type="ECO:0000256" key="1">
    <source>
        <dbReference type="ARBA" id="ARBA00006252"/>
    </source>
</evidence>
<comment type="caution">
    <text evidence="4">The sequence shown here is derived from an EMBL/GenBank/DDBJ whole genome shotgun (WGS) entry which is preliminary data.</text>
</comment>
<dbReference type="SUPFAM" id="SSF52218">
    <property type="entry name" value="Flavoproteins"/>
    <property type="match status" value="1"/>
</dbReference>
<evidence type="ECO:0000256" key="2">
    <source>
        <dbReference type="ARBA" id="ARBA00023002"/>
    </source>
</evidence>